<evidence type="ECO:0000256" key="1">
    <source>
        <dbReference type="SAM" id="SignalP"/>
    </source>
</evidence>
<keyword evidence="1" id="KW-0732">Signal</keyword>
<dbReference type="RefSeq" id="WP_240830257.1">
    <property type="nucleotide sequence ID" value="NZ_JAKWBL010000002.1"/>
</dbReference>
<feature type="signal peptide" evidence="1">
    <location>
        <begin position="1"/>
        <end position="23"/>
    </location>
</feature>
<dbReference type="Proteomes" id="UP001202248">
    <property type="component" value="Unassembled WGS sequence"/>
</dbReference>
<keyword evidence="3" id="KW-1185">Reference proteome</keyword>
<evidence type="ECO:0000313" key="3">
    <source>
        <dbReference type="Proteomes" id="UP001202248"/>
    </source>
</evidence>
<protein>
    <submittedName>
        <fullName evidence="2">Uncharacterized protein</fullName>
    </submittedName>
</protein>
<sequence length="60" mass="6921">MKRKLTLLTVALFALLNSYAQSAKEISDIYKDLMIFESPMATSLKKVLRNQILKKYKILS</sequence>
<feature type="chain" id="PRO_5045798059" evidence="1">
    <location>
        <begin position="24"/>
        <end position="60"/>
    </location>
</feature>
<gene>
    <name evidence="2" type="ORF">MKP09_12080</name>
</gene>
<dbReference type="EMBL" id="JAKWBL010000002">
    <property type="protein sequence ID" value="MCH5598593.1"/>
    <property type="molecule type" value="Genomic_DNA"/>
</dbReference>
<name>A0ABS9SJR0_9BACT</name>
<evidence type="ECO:0000313" key="2">
    <source>
        <dbReference type="EMBL" id="MCH5598593.1"/>
    </source>
</evidence>
<organism evidence="2 3">
    <name type="scientific">Niabella ginsengisoli</name>
    <dbReference type="NCBI Taxonomy" id="522298"/>
    <lineage>
        <taxon>Bacteria</taxon>
        <taxon>Pseudomonadati</taxon>
        <taxon>Bacteroidota</taxon>
        <taxon>Chitinophagia</taxon>
        <taxon>Chitinophagales</taxon>
        <taxon>Chitinophagaceae</taxon>
        <taxon>Niabella</taxon>
    </lineage>
</organism>
<accession>A0ABS9SJR0</accession>
<comment type="caution">
    <text evidence="2">The sequence shown here is derived from an EMBL/GenBank/DDBJ whole genome shotgun (WGS) entry which is preliminary data.</text>
</comment>
<reference evidence="2 3" key="1">
    <citation type="submission" date="2022-02" db="EMBL/GenBank/DDBJ databases">
        <authorList>
            <person name="Min J."/>
        </authorList>
    </citation>
    <scope>NUCLEOTIDE SEQUENCE [LARGE SCALE GENOMIC DNA]</scope>
    <source>
        <strain evidence="2 3">GR10-1</strain>
    </source>
</reference>
<proteinExistence type="predicted"/>